<evidence type="ECO:0000259" key="3">
    <source>
        <dbReference type="PROSITE" id="PS50290"/>
    </source>
</evidence>
<evidence type="ECO:0000259" key="4">
    <source>
        <dbReference type="PROSITE" id="PS51190"/>
    </source>
</evidence>
<keyword evidence="1" id="KW-0175">Coiled coil</keyword>
<dbReference type="PANTHER" id="PTHR11139">
    <property type="entry name" value="ATAXIA TELANGIECTASIA MUTATED ATM -RELATED"/>
    <property type="match status" value="1"/>
</dbReference>
<dbReference type="InterPro" id="IPR036940">
    <property type="entry name" value="PI3/4_kinase_cat_sf"/>
</dbReference>
<feature type="compositionally biased region" description="Acidic residues" evidence="2">
    <location>
        <begin position="1733"/>
        <end position="1744"/>
    </location>
</feature>
<evidence type="ECO:0000313" key="5">
    <source>
        <dbReference type="EMBL" id="SPQ96313.1"/>
    </source>
</evidence>
<proteinExistence type="predicted"/>
<dbReference type="InterPro" id="IPR000403">
    <property type="entry name" value="PI3/4_kinase_cat_dom"/>
</dbReference>
<dbReference type="Gene3D" id="3.30.1010.10">
    <property type="entry name" value="Phosphatidylinositol 3-kinase Catalytic Subunit, Chain A, domain 4"/>
    <property type="match status" value="1"/>
</dbReference>
<protein>
    <submittedName>
        <fullName evidence="5">Uncharacterized protein</fullName>
    </submittedName>
</protein>
<dbReference type="InterPro" id="IPR003152">
    <property type="entry name" value="FATC_dom"/>
</dbReference>
<organism evidence="5 6">
    <name type="scientific">Plasmodiophora brassicae</name>
    <name type="common">Clubroot disease agent</name>
    <dbReference type="NCBI Taxonomy" id="37360"/>
    <lineage>
        <taxon>Eukaryota</taxon>
        <taxon>Sar</taxon>
        <taxon>Rhizaria</taxon>
        <taxon>Endomyxa</taxon>
        <taxon>Phytomyxea</taxon>
        <taxon>Plasmodiophorida</taxon>
        <taxon>Plasmodiophoridae</taxon>
        <taxon>Plasmodiophora</taxon>
    </lineage>
</organism>
<dbReference type="PROSITE" id="PS50290">
    <property type="entry name" value="PI3_4_KINASE_3"/>
    <property type="match status" value="1"/>
</dbReference>
<dbReference type="SUPFAM" id="SSF56112">
    <property type="entry name" value="Protein kinase-like (PK-like)"/>
    <property type="match status" value="1"/>
</dbReference>
<dbReference type="SMART" id="SM00146">
    <property type="entry name" value="PI3Kc"/>
    <property type="match status" value="1"/>
</dbReference>
<evidence type="ECO:0000256" key="2">
    <source>
        <dbReference type="SAM" id="MobiDB-lite"/>
    </source>
</evidence>
<dbReference type="SMART" id="SM01343">
    <property type="entry name" value="FATC"/>
    <property type="match status" value="1"/>
</dbReference>
<dbReference type="GO" id="GO:0005634">
    <property type="term" value="C:nucleus"/>
    <property type="evidence" value="ECO:0007669"/>
    <property type="project" value="TreeGrafter"/>
</dbReference>
<feature type="compositionally biased region" description="Basic and acidic residues" evidence="2">
    <location>
        <begin position="8"/>
        <end position="20"/>
    </location>
</feature>
<evidence type="ECO:0000256" key="1">
    <source>
        <dbReference type="SAM" id="Coils"/>
    </source>
</evidence>
<dbReference type="Gene3D" id="1.10.1070.11">
    <property type="entry name" value="Phosphatidylinositol 3-/4-kinase, catalytic domain"/>
    <property type="match status" value="1"/>
</dbReference>
<dbReference type="Pfam" id="PF02260">
    <property type="entry name" value="FATC"/>
    <property type="match status" value="1"/>
</dbReference>
<feature type="coiled-coil region" evidence="1">
    <location>
        <begin position="2059"/>
        <end position="2086"/>
    </location>
</feature>
<name>A0A3P3Y810_PLABS</name>
<accession>A0A3P3Y810</accession>
<gene>
    <name evidence="5" type="ORF">PLBR_LOCUS3528</name>
</gene>
<evidence type="ECO:0000313" key="6">
    <source>
        <dbReference type="Proteomes" id="UP000290189"/>
    </source>
</evidence>
<dbReference type="GO" id="GO:0004674">
    <property type="term" value="F:protein serine/threonine kinase activity"/>
    <property type="evidence" value="ECO:0007669"/>
    <property type="project" value="TreeGrafter"/>
</dbReference>
<feature type="region of interest" description="Disordered" evidence="2">
    <location>
        <begin position="1"/>
        <end position="20"/>
    </location>
</feature>
<feature type="domain" description="PI3K/PI4K catalytic" evidence="3">
    <location>
        <begin position="1626"/>
        <end position="1963"/>
    </location>
</feature>
<feature type="domain" description="FATC" evidence="4">
    <location>
        <begin position="2202"/>
        <end position="2234"/>
    </location>
</feature>
<geneLocation type="mitochondrion" evidence="5"/>
<dbReference type="InterPro" id="IPR050517">
    <property type="entry name" value="DDR_Repair_Kinase"/>
</dbReference>
<dbReference type="Proteomes" id="UP000290189">
    <property type="component" value="Unassembled WGS sequence"/>
</dbReference>
<dbReference type="Pfam" id="PF00454">
    <property type="entry name" value="PI3_PI4_kinase"/>
    <property type="match status" value="1"/>
</dbReference>
<dbReference type="PROSITE" id="PS51190">
    <property type="entry name" value="FATC"/>
    <property type="match status" value="1"/>
</dbReference>
<keyword evidence="5" id="KW-0496">Mitochondrion</keyword>
<feature type="region of interest" description="Disordered" evidence="2">
    <location>
        <begin position="1733"/>
        <end position="1762"/>
    </location>
</feature>
<dbReference type="InterPro" id="IPR011009">
    <property type="entry name" value="Kinase-like_dom_sf"/>
</dbReference>
<reference evidence="5 6" key="1">
    <citation type="submission" date="2018-03" db="EMBL/GenBank/DDBJ databases">
        <authorList>
            <person name="Fogelqvist J."/>
        </authorList>
    </citation>
    <scope>NUCLEOTIDE SEQUENCE [LARGE SCALE GENOMIC DNA]</scope>
</reference>
<dbReference type="EMBL" id="OVEO01000005">
    <property type="protein sequence ID" value="SPQ96313.1"/>
    <property type="molecule type" value="Genomic_DNA"/>
</dbReference>
<sequence length="2234" mass="248321">MSDTTTYGRERRTEHERSRAESYPVLAATHACELHVHWFIAAAHSSTQCCLPKPDSSEGGGTDDVQIQVALKLLWSLTVVNTKLGPDQHQTPPADRLNRAADILTNYVGIETLRHNYAAIVSCLERGVELRGDPLSLTMARLLGSTCARVVGGDISLRTNVEMRLLRYLQTKPVAARDGSDSDHKHLFALTALHEIVNGVALNTIDGRDQLIVDGIVNFLSTANNVNVRAVCISLITALFRMRACHVEVHFSLVAELVLSWFIECDGVERIYAAVMEFVNNTQRQWELHADVSLKSIAYVLSRLTPQDSGIISKTALIMLNAASGVSLFRSNDADSMWKSITIATDVAIKSLEIRGSVQSSLAEFLRLVIQKAPDGDLPRMTSLILPRYVELLKNTVPINSTASSKTVFSAITMCNHIISRCHASQCLRAEYAQELLDVDLGPFTPSETVNAFLQLTQLAIKSLPAGLASALIRGLITRIVMDIDDLEPDVAMRSARIVFFLRLLSMFPDATVLLAAECLKLRRIRLLNSCYPVVRALLVYCICPTSDRMEAGLPVSTHLRLLSNVLRNSTFAALLFPEVISRWLIALDKLVLGDCFDISDWQLGIQISRHISGLAVHRCSDIRLTIVNCLVRTTSRLFSWLRLSTLVRGVSDDHETVREASLKGLRQANLFTMLYDHSIDAFWPSTALSRSLHSLSTSVFSREQYLSELEQLEDPGISANAHDGSSAVAMDLVATLIHDKLKTNGPAMTTLEEIYIRMSRSSQNAAKAQAYATLLFSAERMFKIMASLCFCIPPPMPQSAQFFQSNHRVCDEFFKRILSPVAKSVFRVPCAALRFESLIPLFSSGGATLPTFDECIEMAVIMQESYHAREDVTGLTNWMMSKYGGSCGALRTVRAIQSQCGNRLEDASRLFLESYALNGASEFQREISLNGFADCFSSLGSWSCPLIEDDCNTPPAILHHTFLKTVQLLQSNARLEAHKFLSARWHYIQNAAQTFNSVPRFVKRMCQLWAIRASLSEGPLLHAVRNEARSFLDESSALPARCSLPEQSVDVSLYCQLVERYVCGDEESAPWANSIGDFSHAPMPWLVTSQVLSKSETTTSALAESLLRNGLGSLARRLYDSSSVASAPPRLRTLFFADSSFRDPYEFSSFEDLYDIAESHPHDLGAMDLLVFLNHVTSSQQSSSAKSNTPLSEVVDPLFGKITDAGSFTSGLSRYARWCADEGTRLLSGRPGGWYAAGVDDAETARHILSSDSCVSSEHWEALRAIVCSTLRSVLGDNQGCDAVDKATQMVSQLCDLNGSPVNIPDIQNALASAMQLDIDWSSIDVDAVKGFLDAKRFRGSQFLDHAAELIQRALSGRSSESDSILSVHLMNTGHICPPKSSTFSGTWTFVVPQLFALLSRRDVDTEQTEVAISCLRSVFASSPEAVFFPLSFLRGHPNFTTLAAAAEAELPDLSRHVYQFVECIRLTAELWEDKWLAQLPLLLSEVPTRWKWWMDEIEVVKDVPSSSVYSRVMSTVFDMFSELFSFVNVVPVGKYQRNFQERYCTRIATISAMINFPLHNDVAGFDPKTLLSSIIRQLKSLSYEMQSLHHVPIDDVSPQLHASASTGCRFLLPGMGGFHLAGIACPDMDILHTKTRPRRISLLGEDGQIYPYLIKSREDLHLDQRVLQVMNHVNLRLDRSRSCFQPAIPTYEVTPLSRDVGLIRIVDNTVSFFRMYRFHYRGQHCRDATDDEAESTNLDDADAATQSTSAVARSRPSSSPSKTFIVKLHHALKSRGLSTKLPRRQWPPAVVEAVFSELADETNPASISTEFISSVALSSTLGHVLGIGDRHLGNILLNSATGEVVHIDYAVCFDKGMSLQVKETVPFRLTANVRHALGPFALLGGSFVKTMCTAMDLLRQQRAHVMEILNALIHQPLLQWDTHQNDLQSKQRNLDRDLVFSLVVDRLRRQRGVPETLHGWIVQGKGSSGPSFNDIVASHNALGSARAEVIRFDERRRELSTRVASVEQLIVQLPEILERVQETERLLVSKGSDEQLRKALVGLQTQQAHAQREIALLSSVQEEQRRVEERVAQLRARAEKHRADLLLPSSTQSAWLDAFTELWRSIRPLLLRLMRGTDKFALAAVTLKTHWESVQRDFEILRNPDSESIGGLDPSQHVKDLFATLKHFLKVDTAPDDLSTPTQSAPAAAALETVVRKLQDPRPTSDIVNSLIELAQDPKLLAHMFEGWAAWF</sequence>
<feature type="compositionally biased region" description="Low complexity" evidence="2">
    <location>
        <begin position="1745"/>
        <end position="1762"/>
    </location>
</feature>